<dbReference type="OrthoDB" id="2610322at2759"/>
<protein>
    <submittedName>
        <fullName evidence="1">Uncharacterized protein</fullName>
    </submittedName>
</protein>
<evidence type="ECO:0000313" key="1">
    <source>
        <dbReference type="EMBL" id="OAX37097.1"/>
    </source>
</evidence>
<reference evidence="1 2" key="1">
    <citation type="submission" date="2016-06" db="EMBL/GenBank/DDBJ databases">
        <title>Comparative genomics of the ectomycorrhizal sister species Rhizopogon vinicolor and Rhizopogon vesiculosus (Basidiomycota: Boletales) reveals a divergence of the mating type B locus.</title>
        <authorList>
            <consortium name="DOE Joint Genome Institute"/>
            <person name="Mujic A.B."/>
            <person name="Kuo A."/>
            <person name="Tritt A."/>
            <person name="Lipzen A."/>
            <person name="Chen C."/>
            <person name="Johnson J."/>
            <person name="Sharma A."/>
            <person name="Barry K."/>
            <person name="Grigoriev I.V."/>
            <person name="Spatafora J.W."/>
        </authorList>
    </citation>
    <scope>NUCLEOTIDE SEQUENCE [LARGE SCALE GENOMIC DNA]</scope>
    <source>
        <strain evidence="1 2">AM-OR11-026</strain>
    </source>
</reference>
<sequence length="74" mass="8442">EWSKVVAKSFAFATPIMLLPFAFDDSDNWLTEDEEELAKVFESLGRPDMALCVRGGSAYHRILFILHKGDRPRV</sequence>
<dbReference type="STRING" id="1314800.A0A1B7MWY7"/>
<feature type="non-terminal residue" evidence="1">
    <location>
        <position position="1"/>
    </location>
</feature>
<dbReference type="AlphaFoldDB" id="A0A1B7MWY7"/>
<accession>A0A1B7MWY7</accession>
<dbReference type="InParanoid" id="A0A1B7MWY7"/>
<name>A0A1B7MWY7_9AGAM</name>
<organism evidence="1 2">
    <name type="scientific">Rhizopogon vinicolor AM-OR11-026</name>
    <dbReference type="NCBI Taxonomy" id="1314800"/>
    <lineage>
        <taxon>Eukaryota</taxon>
        <taxon>Fungi</taxon>
        <taxon>Dikarya</taxon>
        <taxon>Basidiomycota</taxon>
        <taxon>Agaricomycotina</taxon>
        <taxon>Agaricomycetes</taxon>
        <taxon>Agaricomycetidae</taxon>
        <taxon>Boletales</taxon>
        <taxon>Suillineae</taxon>
        <taxon>Rhizopogonaceae</taxon>
        <taxon>Rhizopogon</taxon>
    </lineage>
</organism>
<gene>
    <name evidence="1" type="ORF">K503DRAFT_771828</name>
</gene>
<evidence type="ECO:0000313" key="2">
    <source>
        <dbReference type="Proteomes" id="UP000092154"/>
    </source>
</evidence>
<keyword evidence="2" id="KW-1185">Reference proteome</keyword>
<proteinExistence type="predicted"/>
<dbReference type="EMBL" id="KV448372">
    <property type="protein sequence ID" value="OAX37097.1"/>
    <property type="molecule type" value="Genomic_DNA"/>
</dbReference>
<dbReference type="Proteomes" id="UP000092154">
    <property type="component" value="Unassembled WGS sequence"/>
</dbReference>